<name>A0A2I1BZ20_ASPN1</name>
<gene>
    <name evidence="1" type="ORF">P174DRAFT_423485</name>
</gene>
<dbReference type="AlphaFoldDB" id="A0A2I1BZ20"/>
<comment type="caution">
    <text evidence="1">The sequence shown here is derived from an EMBL/GenBank/DDBJ whole genome shotgun (WGS) entry which is preliminary data.</text>
</comment>
<organism evidence="1 2">
    <name type="scientific">Aspergillus novofumigatus (strain IBT 16806)</name>
    <dbReference type="NCBI Taxonomy" id="1392255"/>
    <lineage>
        <taxon>Eukaryota</taxon>
        <taxon>Fungi</taxon>
        <taxon>Dikarya</taxon>
        <taxon>Ascomycota</taxon>
        <taxon>Pezizomycotina</taxon>
        <taxon>Eurotiomycetes</taxon>
        <taxon>Eurotiomycetidae</taxon>
        <taxon>Eurotiales</taxon>
        <taxon>Aspergillaceae</taxon>
        <taxon>Aspergillus</taxon>
        <taxon>Aspergillus subgen. Fumigati</taxon>
    </lineage>
</organism>
<keyword evidence="2" id="KW-1185">Reference proteome</keyword>
<accession>A0A2I1BZ20</accession>
<protein>
    <submittedName>
        <fullName evidence="1">Uncharacterized protein</fullName>
    </submittedName>
</protein>
<dbReference type="GeneID" id="36532451"/>
<dbReference type="Proteomes" id="UP000234474">
    <property type="component" value="Unassembled WGS sequence"/>
</dbReference>
<reference evidence="2" key="1">
    <citation type="journal article" date="2018" name="Proc. Natl. Acad. Sci. U.S.A.">
        <title>Linking secondary metabolites to gene clusters through genome sequencing of six diverse Aspergillus species.</title>
        <authorList>
            <person name="Kaerboelling I."/>
            <person name="Vesth T.C."/>
            <person name="Frisvad J.C."/>
            <person name="Nybo J.L."/>
            <person name="Theobald S."/>
            <person name="Kuo A."/>
            <person name="Bowyer P."/>
            <person name="Matsuda Y."/>
            <person name="Mondo S."/>
            <person name="Lyhne E.K."/>
            <person name="Kogle M.E."/>
            <person name="Clum A."/>
            <person name="Lipzen A."/>
            <person name="Salamov A."/>
            <person name="Ngan C.Y."/>
            <person name="Daum C."/>
            <person name="Chiniquy J."/>
            <person name="Barry K."/>
            <person name="LaButti K."/>
            <person name="Haridas S."/>
            <person name="Simmons B.A."/>
            <person name="Magnuson J.K."/>
            <person name="Mortensen U.H."/>
            <person name="Larsen T.O."/>
            <person name="Grigoriev I.V."/>
            <person name="Baker S.E."/>
            <person name="Andersen M.R."/>
        </authorList>
    </citation>
    <scope>NUCLEOTIDE SEQUENCE [LARGE SCALE GENOMIC DNA]</scope>
    <source>
        <strain evidence="2">IBT 16806</strain>
    </source>
</reference>
<dbReference type="EMBL" id="MSZS01000007">
    <property type="protein sequence ID" value="PKX90615.1"/>
    <property type="molecule type" value="Genomic_DNA"/>
</dbReference>
<dbReference type="RefSeq" id="XP_024679210.1">
    <property type="nucleotide sequence ID" value="XM_024825126.1"/>
</dbReference>
<dbReference type="VEuPathDB" id="FungiDB:P174DRAFT_423485"/>
<sequence length="123" mass="13608">MADGSAAWYVTGHAAKTIRTRVHQAVALGAPMSGLRLADLADEATDDADVDWLHHEYKQLATMAELPSRPIPAPPDADWALPVISACYVCVETWETQFLTTTPMYNRAFDMYGYLAILFSGFR</sequence>
<evidence type="ECO:0000313" key="1">
    <source>
        <dbReference type="EMBL" id="PKX90615.1"/>
    </source>
</evidence>
<proteinExistence type="predicted"/>
<evidence type="ECO:0000313" key="2">
    <source>
        <dbReference type="Proteomes" id="UP000234474"/>
    </source>
</evidence>